<dbReference type="Proteomes" id="UP000110868">
    <property type="component" value="Segment"/>
</dbReference>
<protein>
    <submittedName>
        <fullName evidence="1">Uncharacterized protein</fullName>
    </submittedName>
</protein>
<dbReference type="GeneID" id="18938244"/>
<proteinExistence type="predicted"/>
<dbReference type="KEGG" id="vg:18938244"/>
<organism evidence="1 2">
    <name type="scientific">Chloriridovirus anopheles1</name>
    <dbReference type="NCBI Taxonomy" id="1465751"/>
    <lineage>
        <taxon>Viruses</taxon>
        <taxon>Varidnaviria</taxon>
        <taxon>Bamfordvirae</taxon>
        <taxon>Nucleocytoviricota</taxon>
        <taxon>Megaviricetes</taxon>
        <taxon>Pimascovirales</taxon>
        <taxon>Pimascovirales incertae sedis</taxon>
        <taxon>Iridoviridae</taxon>
        <taxon>Betairidovirinae</taxon>
        <taxon>Chloriridovirus</taxon>
    </lineage>
</organism>
<evidence type="ECO:0000313" key="1">
    <source>
        <dbReference type="EMBL" id="AHL67576.1"/>
    </source>
</evidence>
<keyword evidence="2" id="KW-1185">Reference proteome</keyword>
<dbReference type="OrthoDB" id="11188at10239"/>
<dbReference type="EMBL" id="KF938901">
    <property type="protein sequence ID" value="AHL67576.1"/>
    <property type="molecule type" value="Genomic_DNA"/>
</dbReference>
<gene>
    <name evidence="1" type="ORF">AMIV_083</name>
</gene>
<evidence type="ECO:0000313" key="2">
    <source>
        <dbReference type="Proteomes" id="UP000110868"/>
    </source>
</evidence>
<accession>W8R9P4</accession>
<dbReference type="RefSeq" id="YP_009021160.1">
    <property type="nucleotide sequence ID" value="NC_023848.1"/>
</dbReference>
<reference evidence="1 2" key="1">
    <citation type="submission" date="2013-12" db="EMBL/GenBank/DDBJ databases">
        <authorList>
            <person name="Tong Y."/>
            <person name="Zhang J."/>
            <person name="Huang Y."/>
            <person name="Li S."/>
            <person name="Pei G."/>
            <person name="Zhang Z."/>
            <person name="Mi Z."/>
            <person name="An X."/>
        </authorList>
    </citation>
    <scope>NUCLEOTIDE SEQUENCE [LARGE SCALE GENOMIC DNA]</scope>
    <source>
        <strain evidence="1">AMIV</strain>
    </source>
</reference>
<sequence length="246" mass="28898">MFECHHCNLFFKEKKLLAAHQKTKKCTMHRDINFQCKKCFVFISGYDNIMAHQCNEQTDIGDSSAKLINSLIEQLKKFDFDIDFKINDSFTNGHIIFKKMNNYQHPTQIDHGLTCPQKLSLYQKIGTKEDNVILGGNNLYLNNIFFKILHISDSFQILASKYPWNTFVDILWFNSPPFSIFSRERSEDKENIYVLGKVQSEDKLGQKWYSDTFDLKEGENVHKLVCTKIRVCNERLIILGCWLKIF</sequence>
<name>W8R9P4_9VIRU</name>